<keyword evidence="1" id="KW-1133">Transmembrane helix</keyword>
<protein>
    <submittedName>
        <fullName evidence="2">Uncharacterized protein</fullName>
    </submittedName>
</protein>
<sequence>MTSITDKTPPLLTLEAQHVVTQTITRQATTLTTTITLAPANTPRPDAPIYGAQQGLSSLQLGAILGSVAVAAVVILAAGICWTHRRRARAVPVAEYSYHYDGDTYTYYTPSSDSVPSKRPRYPPPVADFIPGCDRYPTYKALPIKNPRDPRNLRRVYV</sequence>
<evidence type="ECO:0000256" key="1">
    <source>
        <dbReference type="SAM" id="Phobius"/>
    </source>
</evidence>
<gene>
    <name evidence="2" type="ORF">G6O67_003372</name>
</gene>
<dbReference type="OrthoDB" id="4926283at2759"/>
<proteinExistence type="predicted"/>
<dbReference type="Proteomes" id="UP000557566">
    <property type="component" value="Unassembled WGS sequence"/>
</dbReference>
<evidence type="ECO:0000313" key="2">
    <source>
        <dbReference type="EMBL" id="KAF4511590.1"/>
    </source>
</evidence>
<comment type="caution">
    <text evidence="2">The sequence shown here is derived from an EMBL/GenBank/DDBJ whole genome shotgun (WGS) entry which is preliminary data.</text>
</comment>
<evidence type="ECO:0000313" key="3">
    <source>
        <dbReference type="Proteomes" id="UP000557566"/>
    </source>
</evidence>
<keyword evidence="1" id="KW-0472">Membrane</keyword>
<reference evidence="2 3" key="1">
    <citation type="journal article" date="2020" name="Genome Biol. Evol.">
        <title>A new high-quality draft genome assembly of the Chinese cordyceps Ophiocordyceps sinensis.</title>
        <authorList>
            <person name="Shu R."/>
            <person name="Zhang J."/>
            <person name="Meng Q."/>
            <person name="Zhang H."/>
            <person name="Zhou G."/>
            <person name="Li M."/>
            <person name="Wu P."/>
            <person name="Zhao Y."/>
            <person name="Chen C."/>
            <person name="Qin Q."/>
        </authorList>
    </citation>
    <scope>NUCLEOTIDE SEQUENCE [LARGE SCALE GENOMIC DNA]</scope>
    <source>
        <strain evidence="2 3">IOZ07</strain>
    </source>
</reference>
<dbReference type="AlphaFoldDB" id="A0A8H4PWC3"/>
<keyword evidence="1" id="KW-0812">Transmembrane</keyword>
<keyword evidence="3" id="KW-1185">Reference proteome</keyword>
<feature type="transmembrane region" description="Helical" evidence="1">
    <location>
        <begin position="61"/>
        <end position="82"/>
    </location>
</feature>
<dbReference type="EMBL" id="JAAVMX010000003">
    <property type="protein sequence ID" value="KAF4511590.1"/>
    <property type="molecule type" value="Genomic_DNA"/>
</dbReference>
<organism evidence="2 3">
    <name type="scientific">Ophiocordyceps sinensis</name>
    <dbReference type="NCBI Taxonomy" id="72228"/>
    <lineage>
        <taxon>Eukaryota</taxon>
        <taxon>Fungi</taxon>
        <taxon>Dikarya</taxon>
        <taxon>Ascomycota</taxon>
        <taxon>Pezizomycotina</taxon>
        <taxon>Sordariomycetes</taxon>
        <taxon>Hypocreomycetidae</taxon>
        <taxon>Hypocreales</taxon>
        <taxon>Ophiocordycipitaceae</taxon>
        <taxon>Ophiocordyceps</taxon>
    </lineage>
</organism>
<accession>A0A8H4PWC3</accession>
<name>A0A8H4PWC3_9HYPO</name>